<protein>
    <submittedName>
        <fullName evidence="6">Unannotated protein</fullName>
    </submittedName>
</protein>
<evidence type="ECO:0000313" key="6">
    <source>
        <dbReference type="EMBL" id="CAB4652153.1"/>
    </source>
</evidence>
<feature type="domain" description="Aminotransferase class I/classII large" evidence="4">
    <location>
        <begin position="37"/>
        <end position="374"/>
    </location>
</feature>
<dbReference type="InterPro" id="IPR015421">
    <property type="entry name" value="PyrdxlP-dep_Trfase_major"/>
</dbReference>
<dbReference type="InterPro" id="IPR015422">
    <property type="entry name" value="PyrdxlP-dep_Trfase_small"/>
</dbReference>
<dbReference type="Pfam" id="PF00155">
    <property type="entry name" value="Aminotran_1_2"/>
    <property type="match status" value="1"/>
</dbReference>
<dbReference type="AlphaFoldDB" id="A0A6J6KUF9"/>
<dbReference type="EMBL" id="CAEZWE010000028">
    <property type="protein sequence ID" value="CAB4652153.1"/>
    <property type="molecule type" value="Genomic_DNA"/>
</dbReference>
<dbReference type="GO" id="GO:0030170">
    <property type="term" value="F:pyridoxal phosphate binding"/>
    <property type="evidence" value="ECO:0007669"/>
    <property type="project" value="InterPro"/>
</dbReference>
<dbReference type="InterPro" id="IPR050881">
    <property type="entry name" value="LL-DAP_aminotransferase"/>
</dbReference>
<proteinExistence type="predicted"/>
<dbReference type="InterPro" id="IPR015424">
    <property type="entry name" value="PyrdxlP-dep_Trfase"/>
</dbReference>
<dbReference type="Gene3D" id="3.40.640.10">
    <property type="entry name" value="Type I PLP-dependent aspartate aminotransferase-like (Major domain)"/>
    <property type="match status" value="1"/>
</dbReference>
<evidence type="ECO:0000256" key="2">
    <source>
        <dbReference type="ARBA" id="ARBA00022576"/>
    </source>
</evidence>
<name>A0A6J6KUF9_9ZZZZ</name>
<dbReference type="Gene3D" id="3.90.1150.10">
    <property type="entry name" value="Aspartate Aminotransferase, domain 1"/>
    <property type="match status" value="1"/>
</dbReference>
<evidence type="ECO:0000259" key="4">
    <source>
        <dbReference type="Pfam" id="PF00155"/>
    </source>
</evidence>
<evidence type="ECO:0000313" key="5">
    <source>
        <dbReference type="EMBL" id="CAB4561008.1"/>
    </source>
</evidence>
<dbReference type="EMBL" id="CAEZTC010000094">
    <property type="protein sequence ID" value="CAB4561008.1"/>
    <property type="molecule type" value="Genomic_DNA"/>
</dbReference>
<dbReference type="CDD" id="cd00609">
    <property type="entry name" value="AAT_like"/>
    <property type="match status" value="1"/>
</dbReference>
<keyword evidence="3" id="KW-0808">Transferase</keyword>
<sequence>MSNAADNRDAPGFVPPPYPYDRLDAFQKIAASHDGGIVDLSIGTPCDPPPASVIAALSGSGSERGYPASIGSEALRRSIARWMGRRFAIDVPVSRIAACIGTKEFVATTPQYMKLRRPHRDTVLYPAVAYPTYEMGATLAGLRAVPVGVNSEGKLDLASISADDASRALMLWVNSPSNPTGALDDLGAAAAWGRAHNVPVFSDECYTEFTWATSSQSILQHGLDGVIAVHSLSKRSNLAGVRVGFYAGDAEIVEYLKEVRKHAGFMVPGPAQAAGVAALDDDDHVASQRDRYRWRLEFMAQTLTKWSGIDITMPDGGFYLWFDATDAWDFTERLAHEGGALVSPGDFYGTGGSRHVRVAVVQPDAMLHTVARRLGV</sequence>
<dbReference type="GO" id="GO:0008483">
    <property type="term" value="F:transaminase activity"/>
    <property type="evidence" value="ECO:0007669"/>
    <property type="project" value="UniProtKB-KW"/>
</dbReference>
<organism evidence="6">
    <name type="scientific">freshwater metagenome</name>
    <dbReference type="NCBI Taxonomy" id="449393"/>
    <lineage>
        <taxon>unclassified sequences</taxon>
        <taxon>metagenomes</taxon>
        <taxon>ecological metagenomes</taxon>
    </lineage>
</organism>
<evidence type="ECO:0000256" key="1">
    <source>
        <dbReference type="ARBA" id="ARBA00001933"/>
    </source>
</evidence>
<keyword evidence="2" id="KW-0032">Aminotransferase</keyword>
<dbReference type="SUPFAM" id="SSF53383">
    <property type="entry name" value="PLP-dependent transferases"/>
    <property type="match status" value="1"/>
</dbReference>
<dbReference type="PANTHER" id="PTHR42832:SF3">
    <property type="entry name" value="L-GLUTAMINE--4-(METHYLSULFANYL)-2-OXOBUTANOATE AMINOTRANSFERASE"/>
    <property type="match status" value="1"/>
</dbReference>
<dbReference type="PANTHER" id="PTHR42832">
    <property type="entry name" value="AMINO ACID AMINOTRANSFERASE"/>
    <property type="match status" value="1"/>
</dbReference>
<accession>A0A6J6KUF9</accession>
<gene>
    <name evidence="5" type="ORF">UFOPK1572_00835</name>
    <name evidence="6" type="ORF">UFOPK2169_00837</name>
</gene>
<reference evidence="6" key="1">
    <citation type="submission" date="2020-05" db="EMBL/GenBank/DDBJ databases">
        <authorList>
            <person name="Chiriac C."/>
            <person name="Salcher M."/>
            <person name="Ghai R."/>
            <person name="Kavagutti S V."/>
        </authorList>
    </citation>
    <scope>NUCLEOTIDE SEQUENCE</scope>
</reference>
<dbReference type="InterPro" id="IPR004839">
    <property type="entry name" value="Aminotransferase_I/II_large"/>
</dbReference>
<comment type="cofactor">
    <cofactor evidence="1">
        <name>pyridoxal 5'-phosphate</name>
        <dbReference type="ChEBI" id="CHEBI:597326"/>
    </cofactor>
</comment>
<evidence type="ECO:0000256" key="3">
    <source>
        <dbReference type="ARBA" id="ARBA00022679"/>
    </source>
</evidence>